<evidence type="ECO:0000313" key="4">
    <source>
        <dbReference type="EMBL" id="RGS46729.1"/>
    </source>
</evidence>
<evidence type="ECO:0000256" key="3">
    <source>
        <dbReference type="ARBA" id="ARBA00023237"/>
    </source>
</evidence>
<evidence type="ECO:0000313" key="5">
    <source>
        <dbReference type="Proteomes" id="UP000286113"/>
    </source>
</evidence>
<dbReference type="AlphaFoldDB" id="A0AA92W253"/>
<keyword evidence="3" id="KW-0998">Cell outer membrane</keyword>
<dbReference type="Gene3D" id="2.40.170.20">
    <property type="entry name" value="TonB-dependent receptor, beta-barrel domain"/>
    <property type="match status" value="1"/>
</dbReference>
<evidence type="ECO:0000256" key="1">
    <source>
        <dbReference type="ARBA" id="ARBA00004442"/>
    </source>
</evidence>
<keyword evidence="2" id="KW-0472">Membrane</keyword>
<organism evidence="4 5">
    <name type="scientific">Segatella copri</name>
    <dbReference type="NCBI Taxonomy" id="165179"/>
    <lineage>
        <taxon>Bacteria</taxon>
        <taxon>Pseudomonadati</taxon>
        <taxon>Bacteroidota</taxon>
        <taxon>Bacteroidia</taxon>
        <taxon>Bacteroidales</taxon>
        <taxon>Prevotellaceae</taxon>
        <taxon>Segatella</taxon>
    </lineage>
</organism>
<keyword evidence="4" id="KW-0675">Receptor</keyword>
<dbReference type="GO" id="GO:0009279">
    <property type="term" value="C:cell outer membrane"/>
    <property type="evidence" value="ECO:0007669"/>
    <property type="project" value="UniProtKB-SubCell"/>
</dbReference>
<sequence>MTLHIEGLLRPHLKTRLEGSYNYSKGEQYSSGKAISYTADNYTVKPSIDFSPSWCAFSYEGEFSFYNSKRQKMAKSSLFNWHQSVSATATISHVDLSFSLVHYRNEQQEGSHLNTLLGDASAVWRMKKLRLSAELRNLFNKKNYMETIYSGISTLTDCYYLRPRELMISAQYSF</sequence>
<dbReference type="EMBL" id="QRVN01000017">
    <property type="protein sequence ID" value="RGS46729.1"/>
    <property type="molecule type" value="Genomic_DNA"/>
</dbReference>
<dbReference type="SUPFAM" id="SSF56935">
    <property type="entry name" value="Porins"/>
    <property type="match status" value="1"/>
</dbReference>
<dbReference type="InterPro" id="IPR036942">
    <property type="entry name" value="Beta-barrel_TonB_sf"/>
</dbReference>
<name>A0AA92W253_9BACT</name>
<protein>
    <submittedName>
        <fullName evidence="4">TonB-dependent receptor</fullName>
    </submittedName>
</protein>
<gene>
    <name evidence="4" type="ORF">DWX90_09030</name>
</gene>
<accession>A0AA92W253</accession>
<comment type="subcellular location">
    <subcellularLocation>
        <location evidence="1">Cell outer membrane</location>
    </subcellularLocation>
</comment>
<reference evidence="4 5" key="1">
    <citation type="submission" date="2018-08" db="EMBL/GenBank/DDBJ databases">
        <title>A genome reference for cultivated species of the human gut microbiota.</title>
        <authorList>
            <person name="Zou Y."/>
            <person name="Xue W."/>
            <person name="Luo G."/>
        </authorList>
    </citation>
    <scope>NUCLEOTIDE SEQUENCE [LARGE SCALE GENOMIC DNA]</scope>
    <source>
        <strain evidence="4 5">AF22-1</strain>
    </source>
</reference>
<evidence type="ECO:0000256" key="2">
    <source>
        <dbReference type="ARBA" id="ARBA00023136"/>
    </source>
</evidence>
<dbReference type="Proteomes" id="UP000286113">
    <property type="component" value="Unassembled WGS sequence"/>
</dbReference>
<proteinExistence type="predicted"/>
<comment type="caution">
    <text evidence="4">The sequence shown here is derived from an EMBL/GenBank/DDBJ whole genome shotgun (WGS) entry which is preliminary data.</text>
</comment>